<feature type="region of interest" description="Disordered" evidence="1">
    <location>
        <begin position="54"/>
        <end position="82"/>
    </location>
</feature>
<accession>A0A4D8PKL6</accession>
<reference evidence="2 3" key="1">
    <citation type="submission" date="2018-09" db="EMBL/GenBank/DDBJ databases">
        <title>Whole genome based analysis of evolution and adaptive divergence in Indian and Brazilian strains of Azospirillum brasilense.</title>
        <authorList>
            <person name="Singh C."/>
            <person name="Tripathi A.K."/>
        </authorList>
    </citation>
    <scope>NUCLEOTIDE SEQUENCE [LARGE SCALE GENOMIC DNA]</scope>
    <source>
        <strain evidence="2 3">MTCC4035</strain>
    </source>
</reference>
<name>A0A4D8PKL6_9PROT</name>
<evidence type="ECO:0000256" key="1">
    <source>
        <dbReference type="SAM" id="MobiDB-lite"/>
    </source>
</evidence>
<dbReference type="KEGG" id="aare:D3093_07470"/>
<sequence>MNAVLTFDSARGRRMSGTEPSRGAIGPSGSKVIPFRPVPAAMVSPAVLPAAPLPAAPLPRRPAVPSPARADEAAQPAEPAPQPERLARLIYMASVGGYMAVREDTLVELGGRMVWPTAEALIRDAAAVGVPVSSHVINTARS</sequence>
<evidence type="ECO:0000313" key="2">
    <source>
        <dbReference type="EMBL" id="QCN95099.1"/>
    </source>
</evidence>
<dbReference type="AlphaFoldDB" id="A0A4D8PKL6"/>
<feature type="compositionally biased region" description="Pro residues" evidence="1">
    <location>
        <begin position="54"/>
        <end position="65"/>
    </location>
</feature>
<dbReference type="Proteomes" id="UP000298595">
    <property type="component" value="Chromosome"/>
</dbReference>
<evidence type="ECO:0000313" key="3">
    <source>
        <dbReference type="Proteomes" id="UP000298595"/>
    </source>
</evidence>
<gene>
    <name evidence="2" type="ORF">D3093_07470</name>
</gene>
<organism evidence="2 3">
    <name type="scientific">Azospirillum argentinense</name>
    <dbReference type="NCBI Taxonomy" id="2970906"/>
    <lineage>
        <taxon>Bacteria</taxon>
        <taxon>Pseudomonadati</taxon>
        <taxon>Pseudomonadota</taxon>
        <taxon>Alphaproteobacteria</taxon>
        <taxon>Rhodospirillales</taxon>
        <taxon>Azospirillaceae</taxon>
        <taxon>Azospirillum</taxon>
    </lineage>
</organism>
<protein>
    <submittedName>
        <fullName evidence="2">Uncharacterized protein</fullName>
    </submittedName>
</protein>
<feature type="region of interest" description="Disordered" evidence="1">
    <location>
        <begin position="1"/>
        <end position="30"/>
    </location>
</feature>
<feature type="compositionally biased region" description="Low complexity" evidence="1">
    <location>
        <begin position="66"/>
        <end position="77"/>
    </location>
</feature>
<dbReference type="EMBL" id="CP032321">
    <property type="protein sequence ID" value="QCN95099.1"/>
    <property type="molecule type" value="Genomic_DNA"/>
</dbReference>
<proteinExistence type="predicted"/>